<dbReference type="InterPro" id="IPR027417">
    <property type="entry name" value="P-loop_NTPase"/>
</dbReference>
<dbReference type="AlphaFoldDB" id="A0A1V0HK93"/>
<dbReference type="FunFam" id="3.40.50.300:FF:000225">
    <property type="entry name" value="Thymidylate kinase"/>
    <property type="match status" value="1"/>
</dbReference>
<dbReference type="GO" id="GO:0005524">
    <property type="term" value="F:ATP binding"/>
    <property type="evidence" value="ECO:0007669"/>
    <property type="project" value="UniProtKB-UniRule"/>
</dbReference>
<comment type="function">
    <text evidence="11 12">Phosphorylation of dTMP to form dTDP in both de novo and salvage pathways of dTTP synthesis.</text>
</comment>
<dbReference type="KEGG" id="rped:AOQ87_00895"/>
<dbReference type="PANTHER" id="PTHR10344">
    <property type="entry name" value="THYMIDYLATE KINASE"/>
    <property type="match status" value="1"/>
</dbReference>
<dbReference type="InterPro" id="IPR018095">
    <property type="entry name" value="Thymidylate_kin_CS"/>
</dbReference>
<dbReference type="CDD" id="cd01672">
    <property type="entry name" value="TMPK"/>
    <property type="match status" value="1"/>
</dbReference>
<dbReference type="SUPFAM" id="SSF52540">
    <property type="entry name" value="P-loop containing nucleoside triphosphate hydrolases"/>
    <property type="match status" value="1"/>
</dbReference>
<dbReference type="EC" id="2.7.4.9" evidence="2 12"/>
<sequence length="220" mass="25466">MDNGHNFGRYIAVEGLEGSGKTTMVEVIKEILIQEGISNVSTVREPGGTPISEEIRNLMKRRHIEKISIKTELFMFYAARIQLLKNVISPYLRCGKWVIGDRCFLSSYAYQGGKSGVVDEDIDEIHRISVGRIGPDFTIYLDVFPEVGISRVRNRTYSRSDRIERRSLDFFHGVRHRYLDSIKKLKNYMIVDANRSLNVVKDDLRIKLHKFVRNHFRSEA</sequence>
<evidence type="ECO:0000256" key="10">
    <source>
        <dbReference type="ARBA" id="ARBA00048743"/>
    </source>
</evidence>
<feature type="domain" description="Thymidylate kinase-like" evidence="13">
    <location>
        <begin position="13"/>
        <end position="203"/>
    </location>
</feature>
<dbReference type="HAMAP" id="MF_00165">
    <property type="entry name" value="Thymidylate_kinase"/>
    <property type="match status" value="1"/>
</dbReference>
<name>A0A1V0HK93_9ENTR</name>
<keyword evidence="6 12" id="KW-0547">Nucleotide-binding</keyword>
<dbReference type="Proteomes" id="UP000242793">
    <property type="component" value="Chromosome"/>
</dbReference>
<comment type="catalytic activity">
    <reaction evidence="10 12">
        <text>dTMP + ATP = dTDP + ADP</text>
        <dbReference type="Rhea" id="RHEA:13517"/>
        <dbReference type="ChEBI" id="CHEBI:30616"/>
        <dbReference type="ChEBI" id="CHEBI:58369"/>
        <dbReference type="ChEBI" id="CHEBI:63528"/>
        <dbReference type="ChEBI" id="CHEBI:456216"/>
        <dbReference type="EC" id="2.7.4.9"/>
    </reaction>
</comment>
<protein>
    <recommendedName>
        <fullName evidence="3 12">Thymidylate kinase</fullName>
        <ecNumber evidence="2 12">2.7.4.9</ecNumber>
    </recommendedName>
    <alternativeName>
        <fullName evidence="9 12">dTMP kinase</fullName>
    </alternativeName>
</protein>
<dbReference type="GO" id="GO:0006227">
    <property type="term" value="P:dUDP biosynthetic process"/>
    <property type="evidence" value="ECO:0007669"/>
    <property type="project" value="TreeGrafter"/>
</dbReference>
<evidence type="ECO:0000256" key="8">
    <source>
        <dbReference type="ARBA" id="ARBA00022840"/>
    </source>
</evidence>
<evidence type="ECO:0000256" key="2">
    <source>
        <dbReference type="ARBA" id="ARBA00012980"/>
    </source>
</evidence>
<evidence type="ECO:0000256" key="4">
    <source>
        <dbReference type="ARBA" id="ARBA00022679"/>
    </source>
</evidence>
<dbReference type="EMBL" id="CP012839">
    <property type="protein sequence ID" value="ARC53249.1"/>
    <property type="molecule type" value="Genomic_DNA"/>
</dbReference>
<proteinExistence type="inferred from homology"/>
<evidence type="ECO:0000256" key="7">
    <source>
        <dbReference type="ARBA" id="ARBA00022777"/>
    </source>
</evidence>
<reference evidence="14 15" key="1">
    <citation type="submission" date="2015-10" db="EMBL/GenBank/DDBJ databases">
        <title>Survey of human and primate louse endosymbionts.</title>
        <authorList>
            <person name="Boyd B.M."/>
        </authorList>
    </citation>
    <scope>NUCLEOTIDE SEQUENCE [LARGE SCALE GENOMIC DNA]</scope>
    <source>
        <strain evidence="14 15">PTSK</strain>
    </source>
</reference>
<keyword evidence="15" id="KW-1185">Reference proteome</keyword>
<comment type="similarity">
    <text evidence="1 12">Belongs to the thymidylate kinase family.</text>
</comment>
<keyword evidence="4 12" id="KW-0808">Transferase</keyword>
<dbReference type="Gene3D" id="3.40.50.300">
    <property type="entry name" value="P-loop containing nucleotide triphosphate hydrolases"/>
    <property type="match status" value="1"/>
</dbReference>
<evidence type="ECO:0000313" key="15">
    <source>
        <dbReference type="Proteomes" id="UP000242793"/>
    </source>
</evidence>
<evidence type="ECO:0000313" key="14">
    <source>
        <dbReference type="EMBL" id="ARC53249.1"/>
    </source>
</evidence>
<evidence type="ECO:0000256" key="9">
    <source>
        <dbReference type="ARBA" id="ARBA00029962"/>
    </source>
</evidence>
<dbReference type="PANTHER" id="PTHR10344:SF4">
    <property type="entry name" value="UMP-CMP KINASE 2, MITOCHONDRIAL"/>
    <property type="match status" value="1"/>
</dbReference>
<evidence type="ECO:0000256" key="6">
    <source>
        <dbReference type="ARBA" id="ARBA00022741"/>
    </source>
</evidence>
<keyword evidence="5 12" id="KW-0545">Nucleotide biosynthesis</keyword>
<evidence type="ECO:0000256" key="1">
    <source>
        <dbReference type="ARBA" id="ARBA00009776"/>
    </source>
</evidence>
<evidence type="ECO:0000256" key="3">
    <source>
        <dbReference type="ARBA" id="ARBA00017144"/>
    </source>
</evidence>
<accession>A0A1V0HK93</accession>
<keyword evidence="8 12" id="KW-0067">ATP-binding</keyword>
<dbReference type="PROSITE" id="PS01331">
    <property type="entry name" value="THYMIDYLATE_KINASE"/>
    <property type="match status" value="1"/>
</dbReference>
<organism evidence="14 15">
    <name type="scientific">Candidatus Riesia pediculischaeffi</name>
    <dbReference type="NCBI Taxonomy" id="428411"/>
    <lineage>
        <taxon>Bacteria</taxon>
        <taxon>Pseudomonadati</taxon>
        <taxon>Pseudomonadota</taxon>
        <taxon>Gammaproteobacteria</taxon>
        <taxon>Enterobacterales</taxon>
        <taxon>Enterobacteriaceae</taxon>
        <taxon>Candidatus Riesia</taxon>
    </lineage>
</organism>
<evidence type="ECO:0000256" key="11">
    <source>
        <dbReference type="ARBA" id="ARBA00057735"/>
    </source>
</evidence>
<dbReference type="InterPro" id="IPR018094">
    <property type="entry name" value="Thymidylate_kinase"/>
</dbReference>
<evidence type="ECO:0000256" key="5">
    <source>
        <dbReference type="ARBA" id="ARBA00022727"/>
    </source>
</evidence>
<dbReference type="GO" id="GO:0005829">
    <property type="term" value="C:cytosol"/>
    <property type="evidence" value="ECO:0007669"/>
    <property type="project" value="TreeGrafter"/>
</dbReference>
<dbReference type="GO" id="GO:0006235">
    <property type="term" value="P:dTTP biosynthetic process"/>
    <property type="evidence" value="ECO:0007669"/>
    <property type="project" value="UniProtKB-UniRule"/>
</dbReference>
<dbReference type="Pfam" id="PF02223">
    <property type="entry name" value="Thymidylate_kin"/>
    <property type="match status" value="1"/>
</dbReference>
<dbReference type="GO" id="GO:0006233">
    <property type="term" value="P:dTDP biosynthetic process"/>
    <property type="evidence" value="ECO:0007669"/>
    <property type="project" value="InterPro"/>
</dbReference>
<dbReference type="RefSeq" id="WP_080626500.1">
    <property type="nucleotide sequence ID" value="NZ_CP012839.1"/>
</dbReference>
<gene>
    <name evidence="12" type="primary">tmk</name>
    <name evidence="14" type="ORF">AOQ87_00895</name>
</gene>
<dbReference type="STRING" id="428411.AOQ87_00895"/>
<evidence type="ECO:0000256" key="12">
    <source>
        <dbReference type="HAMAP-Rule" id="MF_00165"/>
    </source>
</evidence>
<dbReference type="NCBIfam" id="TIGR00041">
    <property type="entry name" value="DTMP_kinase"/>
    <property type="match status" value="1"/>
</dbReference>
<dbReference type="GO" id="GO:0004798">
    <property type="term" value="F:dTMP kinase activity"/>
    <property type="evidence" value="ECO:0007669"/>
    <property type="project" value="UniProtKB-UniRule"/>
</dbReference>
<feature type="binding site" evidence="12">
    <location>
        <begin position="15"/>
        <end position="22"/>
    </location>
    <ligand>
        <name>ATP</name>
        <dbReference type="ChEBI" id="CHEBI:30616"/>
    </ligand>
</feature>
<evidence type="ECO:0000259" key="13">
    <source>
        <dbReference type="Pfam" id="PF02223"/>
    </source>
</evidence>
<keyword evidence="7 12" id="KW-0418">Kinase</keyword>
<dbReference type="InterPro" id="IPR039430">
    <property type="entry name" value="Thymidylate_kin-like_dom"/>
</dbReference>